<protein>
    <recommendedName>
        <fullName evidence="24">Germinal-center associated nuclear protein</fullName>
        <ecNumber evidence="5">2.3.1.48</ecNumber>
    </recommendedName>
</protein>
<keyword evidence="6" id="KW-0813">Transport</keyword>
<keyword evidence="8" id="KW-0488">Methylation</keyword>
<feature type="compositionally biased region" description="Polar residues" evidence="25">
    <location>
        <begin position="360"/>
        <end position="379"/>
    </location>
</feature>
<keyword evidence="10" id="KW-0597">Phosphoprotein</keyword>
<evidence type="ECO:0000256" key="22">
    <source>
        <dbReference type="ARBA" id="ARBA00048940"/>
    </source>
</evidence>
<reference evidence="28 29" key="1">
    <citation type="submission" date="2025-04" db="UniProtKB">
        <authorList>
            <consortium name="RefSeq"/>
        </authorList>
    </citation>
    <scope>IDENTIFICATION</scope>
    <source>
        <tissue evidence="28 29">Sperm</tissue>
    </source>
</reference>
<feature type="compositionally biased region" description="Basic and acidic residues" evidence="25">
    <location>
        <begin position="333"/>
        <end position="351"/>
    </location>
</feature>
<comment type="subcellular location">
    <subcellularLocation>
        <location evidence="1">Chromosome</location>
    </subcellularLocation>
    <subcellularLocation>
        <location evidence="2">Cytoplasm</location>
    </subcellularLocation>
    <subcellularLocation>
        <location evidence="3">Nucleus</location>
        <location evidence="3">Nuclear pore complex</location>
    </subcellularLocation>
    <subcellularLocation>
        <location evidence="4">Nucleus</location>
        <location evidence="4">Nucleoplasm</location>
    </subcellularLocation>
</comment>
<keyword evidence="27" id="KW-1185">Reference proteome</keyword>
<dbReference type="KEGG" id="pmrn:116942574"/>
<feature type="compositionally biased region" description="Low complexity" evidence="25">
    <location>
        <begin position="1337"/>
        <end position="1350"/>
    </location>
</feature>
<comment type="function">
    <text evidence="23">As a component of the TREX-2 complex, involved in the export of mRNAs to the cytoplasm through the nuclear pores. Through the acetylation of histones, affects the assembly of nucleosomes at immunoglobulin variable region genes and promotes the recruitment and positioning of transcription complex to favor DNA cytosine deaminase AICDA/AID targeting, hence promoting somatic hypermutations.</text>
</comment>
<keyword evidence="7" id="KW-0158">Chromosome</keyword>
<evidence type="ECO:0000313" key="29">
    <source>
        <dbReference type="RefSeq" id="XP_032810536.1"/>
    </source>
</evidence>
<feature type="region of interest" description="Disordered" evidence="25">
    <location>
        <begin position="1"/>
        <end position="76"/>
    </location>
</feature>
<dbReference type="GO" id="GO:0005654">
    <property type="term" value="C:nucleoplasm"/>
    <property type="evidence" value="ECO:0007669"/>
    <property type="project" value="UniProtKB-SubCell"/>
</dbReference>
<keyword evidence="16" id="KW-0811">Translocation</keyword>
<evidence type="ECO:0000313" key="30">
    <source>
        <dbReference type="RefSeq" id="XP_032810537.1"/>
    </source>
</evidence>
<evidence type="ECO:0000313" key="28">
    <source>
        <dbReference type="RefSeq" id="XP_032810535.1"/>
    </source>
</evidence>
<dbReference type="InterPro" id="IPR031907">
    <property type="entry name" value="MCM3AP_GANP"/>
</dbReference>
<keyword evidence="17" id="KW-0175">Coiled coil</keyword>
<feature type="compositionally biased region" description="Basic and acidic residues" evidence="25">
    <location>
        <begin position="443"/>
        <end position="465"/>
    </location>
</feature>
<gene>
    <name evidence="28 29 30" type="primary">MCM3AP</name>
</gene>
<dbReference type="Pfam" id="PF16769">
    <property type="entry name" value="MCM3AP_GANP"/>
    <property type="match status" value="2"/>
</dbReference>
<evidence type="ECO:0000256" key="12">
    <source>
        <dbReference type="ARBA" id="ARBA00022816"/>
    </source>
</evidence>
<sequence>MQNPGFTGFSFGIANSSSQPPPPPLTSQPSFESFGQRSSLPFNALSNHGTASHSSTFVQQPPAFSQSSNTFSQQSSAFQQPSNAIFGQSNAGVSFFQPAVSSFGQTRAPPAFGQTSGFNVATRQSVGSGLNGRLGGDGMNAGQSAFFGQPSSQARLGGSLFNAPTSQGFSPLRMSSNSLLGANSSRQTGIGNARSSTFSSPSRNTFFQSSVDTASQLPSTRVGQSGGVSYQQTGKLNFGQPFDESKKMIPNITLQRFVVNNEQPSQNKGSDHPPTGPGFARSNNMAKPFDIAPEGFGSSAHFGIEVSVNQETGSRQPLVASRGLGAMPFSFSKPDEHKSHHVSEASERKIADAAPDTATFRFTNPNTSNASSGGATGFTFNHPDSNSLLFGARKEEEKGTGLPLNKERFAEQNLSKTEQYSAEAFPKSDRESGPASGTLFGASKDRRFEERKRPPQGKEKSDKPPLKRTGRMAQRGGNLFSRALQDACQANKRERASKRPLDYDGRDKSRADKAEPSTSREHVEAPGTKRGARKHQGYEKLRVDEDKPLVHRHAEREVTKMRSREPKPGKKGNTKDSSLAVVLTKQQAGSVAKDIEDSVAHGSGARKFQAERMKKDSVSPRHDVAEQSKKTRMEASQRRTRRGSVKNLLIKKVSSESPPLDVASPSPSSSQLCSIVCKHVPPERNTRDAVRAWFGKVRRISCHPQKNQAIVHFEDHALASAALRKGWKVGGKEVSLYWYRRRSGSISKSPVEPTEDIEAGFRQVSAAVCQPEEASGRSEEASGVATSTHLTSREPAKTRSPSKRLEPLRDAAAAESVELPVKVSRGGAAAKEEFTTVPLAHLKGSAAGNSEEKYQLLELRDKQMRQARTRRTELEKAKAIVGTCSDMCPEKERYLREIRKQLSIYEVIPGTDKVNHAAVIKEYSRSSADQEEPLPHELRPPHVLDMTMQYLVNSVMNIGEDNWAEWYDFVWNRTRGIRKDITQQHLCEPISVSLIEKCTRFHVLCAHHLCQQPMATFEPKINNENLTKCLQSLKEMYQDLANKGIYCSGEPEFRGYSVLLNLNHGDILREVQQFREEIRNSSPVKFAVQVFSALNSNNFVRFFKLVKSASYLNACLLHRYFTQVRRDALKALNVALTVPQRSSSLPLQQMMHTLLFTSEKEAAEFFSHYGLNVTDETVELNRSSFIEPECTLAMKKSSFIECKLTTLLGEVVNGAPLGGAPRHVPSSSFDLQGQYAGDFSAEDPKDTPVFGKPAERGVPLVEDMEFTFTPAACSPKRAPATVQSAPAERAAVSLGAAAAATAAASSHKAVAPVEIAPAVLTQACAPASPEPPERASSHAPPAEQDAPDAATSFPAFSPEPQRPSELAEPPPLPGGEDGMSAQGRGSSADAVAPIPALAPPQRPSVAAAAPPRVAAAVPVPPAAPAPPPAAAPPPIAVPPPAAAPVAAAARPPALIDEQVVESVWGELLLSVVPQLSGELAVEVMRHFSLAYGCAEGIASALTEDVTLEAVRELGSACIAEEKQKILQERLRAEVREHAALAICHELTEEVASALLSEIAATQLRLAEEQMLRERISRCGEEVSGFLLEQVMAEEVSELVTQLQQGARERARSLALAAAAVSLSRTRQYFHRWSTRLAARKRLRRSMLTFPAAPAYCASAFHHSHFPQAEREDGTEPRDHIDTSSLFSLRKQVAHQINVQSIYRKLLGEAVWAPLDLAQLLVSSVPSPQPALYWKLLLLLPPSRARSKQDRLLCRWLKIKFQRGNVDTNHRAAGTEEEIEEEESLKTLSLYTVRCPPGSTSASSFDAANGEDSMNLEQEDRGSSLRNAVPAHVCVRLMERTLSATEAKRAEESRALLGTSAVLLLLPEPEAGRGLHRGVGAPSMTAPAWPCATPEEEYWESGRLQLAQALEGGPRWPPTPVAVLVPHSARMLDTRQVEHGLSLKELVANRRISDYRVVHMAEDATFLQSNQTLKEAVRWLASRCPAPPPLCCDSVRGFLEEGVCREFGSRFYPDQAARRRAQAGPQSPQAIVELYNGVIRHLAAVACSASLAALSWPPAEFSRGSRAEALPPHLGWNSPRHLRWLEAVLLGFQLPPPPQEADWSTVDDALEKYVPRVASVESRPVLLSNLARILKRAGMERDANRGACGGGEDEDEEEEEEERRLGVRCAVPWDELLDCCVGHKLSECFLEMEHVSPDALSEEGDALVYYLERDLHSYRPPAAWEEAQAATLRAARSQQDADVGQRRRRRRPVHFAVVDGAAELLPESLTAELQEALQLEREDNASFERQLSAWLSGPPEMSASSLTCTPAKAKLLPQENWEVDLDEPQEEVGGEAWWVRDPSESLSRGISRLRRQIRAGNEADRCYERYLRSLLEADT</sequence>
<feature type="compositionally biased region" description="Low complexity" evidence="25">
    <location>
        <begin position="63"/>
        <end position="76"/>
    </location>
</feature>
<evidence type="ECO:0000256" key="10">
    <source>
        <dbReference type="ARBA" id="ARBA00022553"/>
    </source>
</evidence>
<feature type="region of interest" description="Disordered" evidence="25">
    <location>
        <begin position="331"/>
        <end position="379"/>
    </location>
</feature>
<comment type="similarity">
    <text evidence="21">Belongs to the SAC3 family.</text>
</comment>
<keyword evidence="15" id="KW-0007">Acetylation</keyword>
<dbReference type="GO" id="GO:0015031">
    <property type="term" value="P:protein transport"/>
    <property type="evidence" value="ECO:0007669"/>
    <property type="project" value="UniProtKB-KW"/>
</dbReference>
<evidence type="ECO:0000256" key="20">
    <source>
        <dbReference type="ARBA" id="ARBA00023315"/>
    </source>
</evidence>
<feature type="region of interest" description="Disordered" evidence="25">
    <location>
        <begin position="263"/>
        <end position="284"/>
    </location>
</feature>
<dbReference type="InterPro" id="IPR031910">
    <property type="entry name" value="GANP_CID_dom"/>
</dbReference>
<feature type="compositionally biased region" description="Basic and acidic residues" evidence="25">
    <location>
        <begin position="536"/>
        <end position="568"/>
    </location>
</feature>
<feature type="region of interest" description="Disordered" evidence="25">
    <location>
        <begin position="1799"/>
        <end position="1822"/>
    </location>
</feature>
<evidence type="ECO:0000256" key="3">
    <source>
        <dbReference type="ARBA" id="ARBA00004567"/>
    </source>
</evidence>
<feature type="region of interest" description="Disordered" evidence="25">
    <location>
        <begin position="770"/>
        <end position="809"/>
    </location>
</feature>
<evidence type="ECO:0000256" key="15">
    <source>
        <dbReference type="ARBA" id="ARBA00022990"/>
    </source>
</evidence>
<feature type="region of interest" description="Disordered" evidence="25">
    <location>
        <begin position="181"/>
        <end position="204"/>
    </location>
</feature>
<evidence type="ECO:0000256" key="14">
    <source>
        <dbReference type="ARBA" id="ARBA00022927"/>
    </source>
</evidence>
<evidence type="ECO:0000256" key="23">
    <source>
        <dbReference type="ARBA" id="ARBA00055631"/>
    </source>
</evidence>
<keyword evidence="19" id="KW-0539">Nucleus</keyword>
<evidence type="ECO:0000256" key="24">
    <source>
        <dbReference type="ARBA" id="ARBA00069544"/>
    </source>
</evidence>
<evidence type="ECO:0000256" key="19">
    <source>
        <dbReference type="ARBA" id="ARBA00023242"/>
    </source>
</evidence>
<evidence type="ECO:0000256" key="11">
    <source>
        <dbReference type="ARBA" id="ARBA00022679"/>
    </source>
</evidence>
<evidence type="ECO:0000256" key="16">
    <source>
        <dbReference type="ARBA" id="ARBA00023010"/>
    </source>
</evidence>
<evidence type="ECO:0000256" key="21">
    <source>
        <dbReference type="ARBA" id="ARBA00038443"/>
    </source>
</evidence>
<dbReference type="GO" id="GO:0005643">
    <property type="term" value="C:nuclear pore"/>
    <property type="evidence" value="ECO:0007669"/>
    <property type="project" value="UniProtKB-SubCell"/>
</dbReference>
<dbReference type="PROSITE" id="PS50250">
    <property type="entry name" value="PCI"/>
    <property type="match status" value="1"/>
</dbReference>
<keyword evidence="20" id="KW-0012">Acyltransferase</keyword>
<proteinExistence type="inferred from homology"/>
<dbReference type="GO" id="GO:0002376">
    <property type="term" value="P:immune system process"/>
    <property type="evidence" value="ECO:0007669"/>
    <property type="project" value="UniProtKB-KW"/>
</dbReference>
<evidence type="ECO:0000259" key="26">
    <source>
        <dbReference type="PROSITE" id="PS50250"/>
    </source>
</evidence>
<dbReference type="RefSeq" id="XP_032810537.1">
    <property type="nucleotide sequence ID" value="XM_032954646.1"/>
</dbReference>
<evidence type="ECO:0000256" key="4">
    <source>
        <dbReference type="ARBA" id="ARBA00004642"/>
    </source>
</evidence>
<evidence type="ECO:0000256" key="17">
    <source>
        <dbReference type="ARBA" id="ARBA00023054"/>
    </source>
</evidence>
<feature type="compositionally biased region" description="Basic and acidic residues" evidence="25">
    <location>
        <begin position="608"/>
        <end position="637"/>
    </location>
</feature>
<dbReference type="GO" id="GO:0003676">
    <property type="term" value="F:nucleic acid binding"/>
    <property type="evidence" value="ECO:0007669"/>
    <property type="project" value="InterPro"/>
</dbReference>
<dbReference type="GO" id="GO:0005694">
    <property type="term" value="C:chromosome"/>
    <property type="evidence" value="ECO:0007669"/>
    <property type="project" value="UniProtKB-SubCell"/>
</dbReference>
<dbReference type="GO" id="GO:0006406">
    <property type="term" value="P:mRNA export from nucleus"/>
    <property type="evidence" value="ECO:0007669"/>
    <property type="project" value="TreeGrafter"/>
</dbReference>
<dbReference type="FunFam" id="1.25.40.990:FF:000003">
    <property type="entry name" value="germinal-center associated nuclear protein isoform X2"/>
    <property type="match status" value="1"/>
</dbReference>
<feature type="compositionally biased region" description="Basic and acidic residues" evidence="25">
    <location>
        <begin position="791"/>
        <end position="809"/>
    </location>
</feature>
<dbReference type="RefSeq" id="XP_032810535.1">
    <property type="nucleotide sequence ID" value="XM_032954644.1"/>
</dbReference>
<keyword evidence="9" id="KW-0963">Cytoplasm</keyword>
<dbReference type="Proteomes" id="UP001318040">
    <property type="component" value="Chromosome 15"/>
</dbReference>
<dbReference type="Gene3D" id="1.25.40.990">
    <property type="match status" value="1"/>
</dbReference>
<accession>A0AAJ7T385</accession>
<evidence type="ECO:0000256" key="2">
    <source>
        <dbReference type="ARBA" id="ARBA00004496"/>
    </source>
</evidence>
<dbReference type="EC" id="2.3.1.48" evidence="5"/>
<dbReference type="GO" id="GO:0070390">
    <property type="term" value="C:transcription export complex 2"/>
    <property type="evidence" value="ECO:0007669"/>
    <property type="project" value="TreeGrafter"/>
</dbReference>
<organism evidence="27 29">
    <name type="scientific">Petromyzon marinus</name>
    <name type="common">Sea lamprey</name>
    <dbReference type="NCBI Taxonomy" id="7757"/>
    <lineage>
        <taxon>Eukaryota</taxon>
        <taxon>Metazoa</taxon>
        <taxon>Chordata</taxon>
        <taxon>Craniata</taxon>
        <taxon>Vertebrata</taxon>
        <taxon>Cyclostomata</taxon>
        <taxon>Hyperoartia</taxon>
        <taxon>Petromyzontiformes</taxon>
        <taxon>Petromyzontidae</taxon>
        <taxon>Petromyzon</taxon>
    </lineage>
</organism>
<dbReference type="InterPro" id="IPR000717">
    <property type="entry name" value="PCI_dom"/>
</dbReference>
<feature type="region of interest" description="Disordered" evidence="25">
    <location>
        <begin position="1324"/>
        <end position="1405"/>
    </location>
</feature>
<keyword evidence="13" id="KW-0391">Immunity</keyword>
<evidence type="ECO:0000313" key="27">
    <source>
        <dbReference type="Proteomes" id="UP001318040"/>
    </source>
</evidence>
<feature type="compositionally biased region" description="Low complexity" evidence="25">
    <location>
        <begin position="657"/>
        <end position="666"/>
    </location>
</feature>
<dbReference type="GO" id="GO:0061733">
    <property type="term" value="F:protein-lysine-acetyltransferase activity"/>
    <property type="evidence" value="ECO:0007669"/>
    <property type="project" value="UniProtKB-EC"/>
</dbReference>
<dbReference type="RefSeq" id="XP_032810536.1">
    <property type="nucleotide sequence ID" value="XM_032954645.1"/>
</dbReference>
<dbReference type="InterPro" id="IPR005062">
    <property type="entry name" value="SAC3/GANP/THP3_conserved"/>
</dbReference>
<dbReference type="InterPro" id="IPR045107">
    <property type="entry name" value="SAC3/GANP/THP3"/>
</dbReference>
<keyword evidence="12" id="KW-0509">mRNA transport</keyword>
<feature type="compositionally biased region" description="Basic and acidic residues" evidence="25">
    <location>
        <begin position="491"/>
        <end position="524"/>
    </location>
</feature>
<dbReference type="PANTHER" id="PTHR12436">
    <property type="entry name" value="80 KDA MCM3-ASSOCIATED PROTEIN"/>
    <property type="match status" value="1"/>
</dbReference>
<dbReference type="InterPro" id="IPR035979">
    <property type="entry name" value="RBD_domain_sf"/>
</dbReference>
<feature type="compositionally biased region" description="Polar residues" evidence="25">
    <location>
        <begin position="31"/>
        <end position="59"/>
    </location>
</feature>
<keyword evidence="11" id="KW-0808">Transferase</keyword>
<comment type="catalytic activity">
    <reaction evidence="22">
        <text>L-lysyl-[histone] + acetyl-CoA = N(6)-acetyl-L-lysyl-[histone] + CoA + H(+)</text>
        <dbReference type="Rhea" id="RHEA:21992"/>
        <dbReference type="Rhea" id="RHEA-COMP:9845"/>
        <dbReference type="Rhea" id="RHEA-COMP:11338"/>
        <dbReference type="ChEBI" id="CHEBI:15378"/>
        <dbReference type="ChEBI" id="CHEBI:29969"/>
        <dbReference type="ChEBI" id="CHEBI:57287"/>
        <dbReference type="ChEBI" id="CHEBI:57288"/>
        <dbReference type="ChEBI" id="CHEBI:61930"/>
        <dbReference type="EC" id="2.3.1.48"/>
    </reaction>
    <physiologicalReaction direction="left-to-right" evidence="22">
        <dbReference type="Rhea" id="RHEA:21993"/>
    </physiologicalReaction>
</comment>
<feature type="compositionally biased region" description="Basic and acidic residues" evidence="25">
    <location>
        <begin position="395"/>
        <end position="410"/>
    </location>
</feature>
<dbReference type="CTD" id="8888"/>
<dbReference type="GO" id="GO:0005737">
    <property type="term" value="C:cytoplasm"/>
    <property type="evidence" value="ECO:0007669"/>
    <property type="project" value="UniProtKB-SubCell"/>
</dbReference>
<keyword evidence="18" id="KW-0906">Nuclear pore complex</keyword>
<keyword evidence="14" id="KW-0653">Protein transport</keyword>
<dbReference type="Gene3D" id="6.10.250.1340">
    <property type="match status" value="1"/>
</dbReference>
<dbReference type="PANTHER" id="PTHR12436:SF3">
    <property type="entry name" value="GERMINAL-CENTER ASSOCIATED NUCLEAR PROTEIN"/>
    <property type="match status" value="1"/>
</dbReference>
<evidence type="ECO:0000256" key="6">
    <source>
        <dbReference type="ARBA" id="ARBA00022448"/>
    </source>
</evidence>
<dbReference type="Pfam" id="PF03399">
    <property type="entry name" value="SAC3_GANP"/>
    <property type="match status" value="1"/>
</dbReference>
<evidence type="ECO:0000256" key="5">
    <source>
        <dbReference type="ARBA" id="ARBA00013184"/>
    </source>
</evidence>
<name>A0AAJ7T385_PETMA</name>
<evidence type="ECO:0000256" key="18">
    <source>
        <dbReference type="ARBA" id="ARBA00023132"/>
    </source>
</evidence>
<evidence type="ECO:0000256" key="13">
    <source>
        <dbReference type="ARBA" id="ARBA00022859"/>
    </source>
</evidence>
<feature type="domain" description="PCI" evidence="26">
    <location>
        <begin position="1022"/>
        <end position="1204"/>
    </location>
</feature>
<feature type="region of interest" description="Disordered" evidence="25">
    <location>
        <begin position="395"/>
        <end position="666"/>
    </location>
</feature>
<evidence type="ECO:0000256" key="7">
    <source>
        <dbReference type="ARBA" id="ARBA00022454"/>
    </source>
</evidence>
<evidence type="ECO:0000256" key="1">
    <source>
        <dbReference type="ARBA" id="ARBA00004286"/>
    </source>
</evidence>
<evidence type="ECO:0000256" key="8">
    <source>
        <dbReference type="ARBA" id="ARBA00022481"/>
    </source>
</evidence>
<dbReference type="Pfam" id="PF16766">
    <property type="entry name" value="CID_GANP"/>
    <property type="match status" value="1"/>
</dbReference>
<dbReference type="SUPFAM" id="SSF54928">
    <property type="entry name" value="RNA-binding domain, RBD"/>
    <property type="match status" value="1"/>
</dbReference>
<evidence type="ECO:0000256" key="9">
    <source>
        <dbReference type="ARBA" id="ARBA00022490"/>
    </source>
</evidence>
<evidence type="ECO:0000256" key="25">
    <source>
        <dbReference type="SAM" id="MobiDB-lite"/>
    </source>
</evidence>